<dbReference type="GO" id="GO:0016226">
    <property type="term" value="P:iron-sulfur cluster assembly"/>
    <property type="evidence" value="ECO:0007669"/>
    <property type="project" value="TreeGrafter"/>
</dbReference>
<evidence type="ECO:0000256" key="1">
    <source>
        <dbReference type="SAM" id="MobiDB-lite"/>
    </source>
</evidence>
<dbReference type="Gene3D" id="3.30.300.90">
    <property type="entry name" value="BolA-like"/>
    <property type="match status" value="1"/>
</dbReference>
<feature type="compositionally biased region" description="Low complexity" evidence="1">
    <location>
        <begin position="726"/>
        <end position="737"/>
    </location>
</feature>
<reference evidence="2" key="1">
    <citation type="submission" date="2021-01" db="EMBL/GenBank/DDBJ databases">
        <authorList>
            <person name="Eckstrom K.M.E."/>
        </authorList>
    </citation>
    <scope>NUCLEOTIDE SEQUENCE</scope>
    <source>
        <strain evidence="2">UVCC 0001</strain>
    </source>
</reference>
<evidence type="ECO:0000313" key="2">
    <source>
        <dbReference type="EMBL" id="KAK2078537.1"/>
    </source>
</evidence>
<dbReference type="InterPro" id="IPR036065">
    <property type="entry name" value="BolA-like_sf"/>
</dbReference>
<feature type="region of interest" description="Disordered" evidence="1">
    <location>
        <begin position="295"/>
        <end position="314"/>
    </location>
</feature>
<feature type="compositionally biased region" description="Basic and acidic residues" evidence="1">
    <location>
        <begin position="23"/>
        <end position="32"/>
    </location>
</feature>
<proteinExistence type="predicted"/>
<feature type="compositionally biased region" description="Low complexity" evidence="1">
    <location>
        <begin position="445"/>
        <end position="460"/>
    </location>
</feature>
<keyword evidence="3" id="KW-1185">Reference proteome</keyword>
<feature type="region of interest" description="Disordered" evidence="1">
    <location>
        <begin position="726"/>
        <end position="749"/>
    </location>
</feature>
<sequence>MASKGENSSAQAAWHPGISQTVRRKDADDKAPIQKLEAQTVGPKLAPRPATSVQSTHESTGGTTLDSMAEQLAAELHLCDISLNELQSSLLRSTPSTGPPPVSEQSSWLARAPETSPNVTTLSHQENAVAEDPDHTSVVKKLICATGQGCQSVLAPSLLRQPIPGVYWTTRTTKGAAPESSCTLLLRHAATTDLIVRLTVAEGSSVPKRVVVSTARKSTAPFEVLGEVQLAPGSHRHVRHVFRLAPGTIAGRCLRLDLVGRQVEGRAGGSAGTLAHRVANLLITGRKVALTASEAAGASESAAPRSAEVSEATRPGNEAGASFFTCAADGALSESGNAGLRRSTAATSGGRDGGAQVDNSHSVTRSRPLVYLSARDLPLAAADSVLTGSPTLLEPSAGAPPLDQLSEVYAREEGRGPPSEAQPMHASQEAFSPASASGPDTASDEPPLSAEATPAPASEPSSLVLLGETWARYEDTASETARQASALARASRCLLACDPVLRALRCAHERAGFLFSGEPDPEGVLARLGSSLRAIRSARAGCGSLLDACALAAEREAGARAERGEARYPTLFIELEACEDGAAADCASMCANVAALQNLLDTEVAPRASDSADASQADWAAFGADAGAAQLDLESSVVQALDEFREACASVLGPGRFFGTQVDSMAAAARLAPALPSPGVFFPALVALAGDLDAALAAKAGAGPAPPSPASAASVSVSAAAPSARAAPRTLSSATTPGSASRKRTASRDIRSLQASVMAGCGAELQQGAGACISPAQSANKLAAAAPASAASTGLELALERAARLRQSLSVARREREARQLDQGGAGGEAAVVVAVEAGQALAQPQDEPTPARLAEVWRSLSGLGPLDPGSDLGMAAALASAGNSPSGPLVRGLREGARAFQALPSGLAPPPRPKLTEAFSPTVLKLVNESHKHAHHKQNPNRGPDAETHFKYGSGWPRCDVEIVTQAFEGKNQVARHRMIYSLLTEEFAAGLHALALKTKTPAEVKQ</sequence>
<feature type="region of interest" description="Disordered" evidence="1">
    <location>
        <begin position="411"/>
        <end position="460"/>
    </location>
</feature>
<dbReference type="PANTHER" id="PTHR46230">
    <property type="match status" value="1"/>
</dbReference>
<dbReference type="AlphaFoldDB" id="A0AAD9IM76"/>
<feature type="region of interest" description="Disordered" evidence="1">
    <location>
        <begin position="335"/>
        <end position="363"/>
    </location>
</feature>
<feature type="compositionally biased region" description="Polar residues" evidence="1">
    <location>
        <begin position="51"/>
        <end position="63"/>
    </location>
</feature>
<feature type="region of interest" description="Disordered" evidence="1">
    <location>
        <begin position="91"/>
        <end position="118"/>
    </location>
</feature>
<dbReference type="Proteomes" id="UP001255856">
    <property type="component" value="Unassembled WGS sequence"/>
</dbReference>
<feature type="compositionally biased region" description="Low complexity" evidence="1">
    <location>
        <begin position="295"/>
        <end position="312"/>
    </location>
</feature>
<dbReference type="EMBL" id="JASFZW010000004">
    <property type="protein sequence ID" value="KAK2078537.1"/>
    <property type="molecule type" value="Genomic_DNA"/>
</dbReference>
<organism evidence="2 3">
    <name type="scientific">Prototheca wickerhamii</name>
    <dbReference type="NCBI Taxonomy" id="3111"/>
    <lineage>
        <taxon>Eukaryota</taxon>
        <taxon>Viridiplantae</taxon>
        <taxon>Chlorophyta</taxon>
        <taxon>core chlorophytes</taxon>
        <taxon>Trebouxiophyceae</taxon>
        <taxon>Chlorellales</taxon>
        <taxon>Chlorellaceae</taxon>
        <taxon>Prototheca</taxon>
    </lineage>
</organism>
<gene>
    <name evidence="2" type="ORF">QBZ16_003377</name>
</gene>
<feature type="compositionally biased region" description="Polar residues" evidence="1">
    <location>
        <begin position="1"/>
        <end position="11"/>
    </location>
</feature>
<name>A0AAD9IM76_PROWI</name>
<feature type="region of interest" description="Disordered" evidence="1">
    <location>
        <begin position="1"/>
        <end position="63"/>
    </location>
</feature>
<dbReference type="SUPFAM" id="SSF82657">
    <property type="entry name" value="BolA-like"/>
    <property type="match status" value="1"/>
</dbReference>
<comment type="caution">
    <text evidence="2">The sequence shown here is derived from an EMBL/GenBank/DDBJ whole genome shotgun (WGS) entry which is preliminary data.</text>
</comment>
<evidence type="ECO:0000313" key="3">
    <source>
        <dbReference type="Proteomes" id="UP001255856"/>
    </source>
</evidence>
<dbReference type="InterPro" id="IPR002634">
    <property type="entry name" value="BolA"/>
</dbReference>
<dbReference type="PANTHER" id="PTHR46230:SF7">
    <property type="entry name" value="BOLA-LIKE PROTEIN 1"/>
    <property type="match status" value="1"/>
</dbReference>
<accession>A0AAD9IM76</accession>
<protein>
    <submittedName>
        <fullName evidence="2">Uncharacterized protein</fullName>
    </submittedName>
</protein>
<dbReference type="Pfam" id="PF01722">
    <property type="entry name" value="BolA"/>
    <property type="match status" value="1"/>
</dbReference>